<dbReference type="STRING" id="426703.SAMN04488100_10255"/>
<protein>
    <submittedName>
        <fullName evidence="3">Galacturonosyl transferase</fullName>
    </submittedName>
    <submittedName>
        <fullName evidence="4">Galacturonosyltransferase</fullName>
    </submittedName>
</protein>
<dbReference type="SUPFAM" id="SSF53756">
    <property type="entry name" value="UDP-Glycosyltransferase/glycogen phosphorylase"/>
    <property type="match status" value="1"/>
</dbReference>
<feature type="domain" description="Glycosyltransferase subfamily 4-like N-terminal" evidence="2">
    <location>
        <begin position="3"/>
        <end position="147"/>
    </location>
</feature>
<dbReference type="InterPro" id="IPR001296">
    <property type="entry name" value="Glyco_trans_1"/>
</dbReference>
<sequence>MTKVLIFSNHPAYTYNLRKEIIEGLINEGYQVSLVVPYGKEVEHFKDIGVKLIDIKISERSVNPFTDLKLLQNNVKILKEEKPDVVLTYATKQNIYGGMAARLTRTPYIPMITGLGTAMENPGILQKIASTLYRLGVKGATALFVQNESIRKKLKDFDMIHAPVYMTPGSGVSLERHPLAEYPNENEPIQFLYIGRIMKDKGIFELLEAARAVKKEYPTVTFRVIGHGNLEEDIVKVKAADKEGTIEYLGRQSDVRPFIRESHATVLPSYHEGMANVLLESAAAGRPILASKVPGCQETFDENRTGVGFKARDTGSLIKAIEQFIELPYNLKRDMGRAGRQKMENEFDRTIILNMYIKIIEKIGR</sequence>
<feature type="domain" description="Glycosyl transferase family 1" evidence="1">
    <location>
        <begin position="184"/>
        <end position="341"/>
    </location>
</feature>
<keyword evidence="6" id="KW-1185">Reference proteome</keyword>
<dbReference type="RefSeq" id="WP_177165421.1">
    <property type="nucleotide sequence ID" value="NZ_BJUX01000003.1"/>
</dbReference>
<dbReference type="CDD" id="cd03808">
    <property type="entry name" value="GT4_CapM-like"/>
    <property type="match status" value="1"/>
</dbReference>
<name>A0A1H7QM99_9LACT</name>
<evidence type="ECO:0000259" key="2">
    <source>
        <dbReference type="Pfam" id="PF13477"/>
    </source>
</evidence>
<dbReference type="Proteomes" id="UP000198548">
    <property type="component" value="Unassembled WGS sequence"/>
</dbReference>
<proteinExistence type="predicted"/>
<evidence type="ECO:0000313" key="4">
    <source>
        <dbReference type="EMBL" id="SEL48858.1"/>
    </source>
</evidence>
<dbReference type="EMBL" id="BJUX01000003">
    <property type="protein sequence ID" value="GEK88415.1"/>
    <property type="molecule type" value="Genomic_DNA"/>
</dbReference>
<keyword evidence="4" id="KW-0808">Transferase</keyword>
<dbReference type="AlphaFoldDB" id="A0A1H7QM99"/>
<evidence type="ECO:0000259" key="1">
    <source>
        <dbReference type="Pfam" id="PF00534"/>
    </source>
</evidence>
<reference evidence="3 6" key="2">
    <citation type="submission" date="2019-07" db="EMBL/GenBank/DDBJ databases">
        <title>Whole genome shotgun sequence of Alkalibacterium putridalgicola NBRC 103243.</title>
        <authorList>
            <person name="Hosoyama A."/>
            <person name="Uohara A."/>
            <person name="Ohji S."/>
            <person name="Ichikawa N."/>
        </authorList>
    </citation>
    <scope>NUCLEOTIDE SEQUENCE [LARGE SCALE GENOMIC DNA]</scope>
    <source>
        <strain evidence="3 6">NBRC 103243</strain>
    </source>
</reference>
<dbReference type="InterPro" id="IPR028098">
    <property type="entry name" value="Glyco_trans_4-like_N"/>
</dbReference>
<dbReference type="Pfam" id="PF13477">
    <property type="entry name" value="Glyco_trans_4_2"/>
    <property type="match status" value="1"/>
</dbReference>
<dbReference type="PANTHER" id="PTHR12526">
    <property type="entry name" value="GLYCOSYLTRANSFERASE"/>
    <property type="match status" value="1"/>
</dbReference>
<evidence type="ECO:0000313" key="6">
    <source>
        <dbReference type="Proteomes" id="UP000321425"/>
    </source>
</evidence>
<dbReference type="Pfam" id="PF00534">
    <property type="entry name" value="Glycos_transf_1"/>
    <property type="match status" value="1"/>
</dbReference>
<dbReference type="Proteomes" id="UP000321425">
    <property type="component" value="Unassembled WGS sequence"/>
</dbReference>
<dbReference type="GO" id="GO:0016757">
    <property type="term" value="F:glycosyltransferase activity"/>
    <property type="evidence" value="ECO:0007669"/>
    <property type="project" value="InterPro"/>
</dbReference>
<accession>A0A1H7QM99</accession>
<dbReference type="Gene3D" id="3.40.50.2000">
    <property type="entry name" value="Glycogen Phosphorylase B"/>
    <property type="match status" value="2"/>
</dbReference>
<reference evidence="4 5" key="1">
    <citation type="submission" date="2016-10" db="EMBL/GenBank/DDBJ databases">
        <authorList>
            <person name="de Groot N.N."/>
        </authorList>
    </citation>
    <scope>NUCLEOTIDE SEQUENCE [LARGE SCALE GENOMIC DNA]</scope>
    <source>
        <strain evidence="4 5">DSM 19182</strain>
    </source>
</reference>
<organism evidence="4 5">
    <name type="scientific">Alkalibacterium putridalgicola</name>
    <dbReference type="NCBI Taxonomy" id="426703"/>
    <lineage>
        <taxon>Bacteria</taxon>
        <taxon>Bacillati</taxon>
        <taxon>Bacillota</taxon>
        <taxon>Bacilli</taxon>
        <taxon>Lactobacillales</taxon>
        <taxon>Carnobacteriaceae</taxon>
        <taxon>Alkalibacterium</taxon>
    </lineage>
</organism>
<gene>
    <name evidence="3" type="primary">wbtD</name>
    <name evidence="3" type="ORF">APU01nite_04540</name>
    <name evidence="4" type="ORF">SAMN04488100_10255</name>
</gene>
<evidence type="ECO:0000313" key="5">
    <source>
        <dbReference type="Proteomes" id="UP000198548"/>
    </source>
</evidence>
<evidence type="ECO:0000313" key="3">
    <source>
        <dbReference type="EMBL" id="GEK88415.1"/>
    </source>
</evidence>
<dbReference type="EMBL" id="FOBL01000002">
    <property type="protein sequence ID" value="SEL48858.1"/>
    <property type="molecule type" value="Genomic_DNA"/>
</dbReference>